<evidence type="ECO:0000313" key="3">
    <source>
        <dbReference type="EMBL" id="TQV67808.1"/>
    </source>
</evidence>
<dbReference type="Proteomes" id="UP000319732">
    <property type="component" value="Unassembled WGS sequence"/>
</dbReference>
<accession>A0A545SS62</accession>
<gene>
    <name evidence="3" type="ORF">FKG94_25105</name>
</gene>
<dbReference type="RefSeq" id="WP_142929706.1">
    <property type="nucleotide sequence ID" value="NZ_ML660109.1"/>
</dbReference>
<dbReference type="PANTHER" id="PTHR11487:SF0">
    <property type="entry name" value="S-ACYL FATTY ACID SYNTHASE THIOESTERASE, MEDIUM CHAIN"/>
    <property type="match status" value="1"/>
</dbReference>
<dbReference type="InterPro" id="IPR029058">
    <property type="entry name" value="AB_hydrolase_fold"/>
</dbReference>
<feature type="domain" description="Thioesterase" evidence="2">
    <location>
        <begin position="15"/>
        <end position="235"/>
    </location>
</feature>
<dbReference type="PANTHER" id="PTHR11487">
    <property type="entry name" value="THIOESTERASE"/>
    <property type="match status" value="1"/>
</dbReference>
<comment type="similarity">
    <text evidence="1">Belongs to the thioesterase family.</text>
</comment>
<sequence>MWDFVGNKVNAGLPNLLCFPFAGGSPLTFRLWPPALEMNIFVANRPESETSNCTLTDIAASQLNSLQAANFSFENQYFTFGHSLGALNSYEFAVEIQRRGLPPPACSFFSGMSAPHVADGEIFTPPEEDSDEGFLSLLKKFRGTPESVLNDPDMMSYLLPGIKSDFKLLWGYKLRHRIRLQNPICVYFSESDSLIPCDSMGEWEFYSDDCAFRKFFGDHFYLQSNAADFLIDLRHQITSGIANAQGEALPEN</sequence>
<dbReference type="Pfam" id="PF00975">
    <property type="entry name" value="Thioesterase"/>
    <property type="match status" value="1"/>
</dbReference>
<name>A0A545SS62_9GAMM</name>
<evidence type="ECO:0000259" key="2">
    <source>
        <dbReference type="Pfam" id="PF00975"/>
    </source>
</evidence>
<protein>
    <submittedName>
        <fullName evidence="3">Thioesterase</fullName>
    </submittedName>
</protein>
<dbReference type="SUPFAM" id="SSF53474">
    <property type="entry name" value="alpha/beta-Hydrolases"/>
    <property type="match status" value="1"/>
</dbReference>
<dbReference type="GO" id="GO:0008610">
    <property type="term" value="P:lipid biosynthetic process"/>
    <property type="evidence" value="ECO:0007669"/>
    <property type="project" value="TreeGrafter"/>
</dbReference>
<dbReference type="AlphaFoldDB" id="A0A545SS62"/>
<keyword evidence="4" id="KW-1185">Reference proteome</keyword>
<evidence type="ECO:0000313" key="4">
    <source>
        <dbReference type="Proteomes" id="UP000319732"/>
    </source>
</evidence>
<organism evidence="3 4">
    <name type="scientific">Exilibacterium tricleocarpae</name>
    <dbReference type="NCBI Taxonomy" id="2591008"/>
    <lineage>
        <taxon>Bacteria</taxon>
        <taxon>Pseudomonadati</taxon>
        <taxon>Pseudomonadota</taxon>
        <taxon>Gammaproteobacteria</taxon>
        <taxon>Cellvibrionales</taxon>
        <taxon>Cellvibrionaceae</taxon>
        <taxon>Exilibacterium</taxon>
    </lineage>
</organism>
<dbReference type="InterPro" id="IPR012223">
    <property type="entry name" value="TEII"/>
</dbReference>
<dbReference type="InterPro" id="IPR001031">
    <property type="entry name" value="Thioesterase"/>
</dbReference>
<reference evidence="3 4" key="1">
    <citation type="submission" date="2019-06" db="EMBL/GenBank/DDBJ databases">
        <title>Whole genome sequence for Cellvibrionaceae sp. R142.</title>
        <authorList>
            <person name="Wang G."/>
        </authorList>
    </citation>
    <scope>NUCLEOTIDE SEQUENCE [LARGE SCALE GENOMIC DNA]</scope>
    <source>
        <strain evidence="3 4">R142</strain>
    </source>
</reference>
<evidence type="ECO:0000256" key="1">
    <source>
        <dbReference type="ARBA" id="ARBA00007169"/>
    </source>
</evidence>
<dbReference type="Gene3D" id="3.40.50.1820">
    <property type="entry name" value="alpha/beta hydrolase"/>
    <property type="match status" value="1"/>
</dbReference>
<comment type="caution">
    <text evidence="3">The sequence shown here is derived from an EMBL/GenBank/DDBJ whole genome shotgun (WGS) entry which is preliminary data.</text>
</comment>
<proteinExistence type="inferred from homology"/>
<dbReference type="EMBL" id="VHSG01000033">
    <property type="protein sequence ID" value="TQV67808.1"/>
    <property type="molecule type" value="Genomic_DNA"/>
</dbReference>
<dbReference type="OrthoDB" id="8480037at2"/>